<dbReference type="GO" id="GO:0004065">
    <property type="term" value="F:arylsulfatase activity"/>
    <property type="evidence" value="ECO:0007669"/>
    <property type="project" value="TreeGrafter"/>
</dbReference>
<evidence type="ECO:0000256" key="5">
    <source>
        <dbReference type="SAM" id="SignalP"/>
    </source>
</evidence>
<proteinExistence type="inferred from homology"/>
<evidence type="ECO:0000256" key="2">
    <source>
        <dbReference type="ARBA" id="ARBA00022723"/>
    </source>
</evidence>
<keyword evidence="5" id="KW-0732">Signal</keyword>
<comment type="similarity">
    <text evidence="1">Belongs to the sulfatase family.</text>
</comment>
<accession>A0A934S3F8</accession>
<organism evidence="7 8">
    <name type="scientific">Pelagicoccus mobilis</name>
    <dbReference type="NCBI Taxonomy" id="415221"/>
    <lineage>
        <taxon>Bacteria</taxon>
        <taxon>Pseudomonadati</taxon>
        <taxon>Verrucomicrobiota</taxon>
        <taxon>Opitutia</taxon>
        <taxon>Puniceicoccales</taxon>
        <taxon>Pelagicoccaceae</taxon>
        <taxon>Pelagicoccus</taxon>
    </lineage>
</organism>
<dbReference type="EMBL" id="JAENIL010000092">
    <property type="protein sequence ID" value="MBK1880485.1"/>
    <property type="molecule type" value="Genomic_DNA"/>
</dbReference>
<name>A0A934S3F8_9BACT</name>
<dbReference type="InterPro" id="IPR024607">
    <property type="entry name" value="Sulfatase_CS"/>
</dbReference>
<keyword evidence="4" id="KW-0106">Calcium</keyword>
<protein>
    <submittedName>
        <fullName evidence="7">Sulfatase-like hydrolase/transferase</fullName>
    </submittedName>
</protein>
<evidence type="ECO:0000256" key="4">
    <source>
        <dbReference type="ARBA" id="ARBA00022837"/>
    </source>
</evidence>
<dbReference type="InterPro" id="IPR000917">
    <property type="entry name" value="Sulfatase_N"/>
</dbReference>
<keyword evidence="2" id="KW-0479">Metal-binding</keyword>
<sequence length="519" mass="58014">MKIRVMKSWVQLFLIGLVFCVGSSLCADQPNIIFIVTDDHGYNDLEATDLRDEVDMPHIGRLSDEGALMTQAYCTAPQCVPSRAGIVTGRYQQVFGLGSNGEGPLRKTQISIATRLKKLGYVTGHVGKWHLDPNRNTKEWFENEGYRGMADVPEEVFQSYKPQAFGYDEVAEGTGSKYWSNFDVHGNSFSNQEVNYSTYEGGAHKEKFRLRLQSELARAFIDRNAGKGQPFFLYLAYYGPHSPLDAPASLTEQVLSLSELEKKGYDNQKLTYKKSGNYAKDYTAAEVRQQGLALLKGIDNGVGELYRLLEEKGELENTVIFFMADNGAPTSPRSWDGSVNDPWKGSKGIIFEGGSRVPYIVHWKGVVKPQVFDRGVITLDAGATAVALAGGDPAEDELLDGVNLMPYLKGEKSGDPHRYLYQRYLNTASVVQGKFKYMRHDNGEEMLFDLTMENPGAFNARQDKHETINVIAAYPEKTAELRHALKRWMSTLSPDLSTDGYHNSLLDFAKKRWGLKSGD</sequence>
<feature type="signal peptide" evidence="5">
    <location>
        <begin position="1"/>
        <end position="26"/>
    </location>
</feature>
<evidence type="ECO:0000256" key="3">
    <source>
        <dbReference type="ARBA" id="ARBA00022801"/>
    </source>
</evidence>
<dbReference type="InterPro" id="IPR017850">
    <property type="entry name" value="Alkaline_phosphatase_core_sf"/>
</dbReference>
<dbReference type="PROSITE" id="PS00149">
    <property type="entry name" value="SULFATASE_2"/>
    <property type="match status" value="1"/>
</dbReference>
<feature type="domain" description="Sulfatase N-terminal" evidence="6">
    <location>
        <begin position="30"/>
        <end position="390"/>
    </location>
</feature>
<evidence type="ECO:0000313" key="8">
    <source>
        <dbReference type="Proteomes" id="UP000617628"/>
    </source>
</evidence>
<feature type="chain" id="PRO_5037627158" evidence="5">
    <location>
        <begin position="27"/>
        <end position="519"/>
    </location>
</feature>
<reference evidence="7" key="1">
    <citation type="submission" date="2021-01" db="EMBL/GenBank/DDBJ databases">
        <title>Modified the classification status of verrucomicrobia.</title>
        <authorList>
            <person name="Feng X."/>
        </authorList>
    </citation>
    <scope>NUCLEOTIDE SEQUENCE</scope>
    <source>
        <strain evidence="7">KCTC 13126</strain>
    </source>
</reference>
<dbReference type="InterPro" id="IPR050738">
    <property type="entry name" value="Sulfatase"/>
</dbReference>
<comment type="caution">
    <text evidence="7">The sequence shown here is derived from an EMBL/GenBank/DDBJ whole genome shotgun (WGS) entry which is preliminary data.</text>
</comment>
<dbReference type="AlphaFoldDB" id="A0A934S3F8"/>
<dbReference type="Gene3D" id="3.40.720.10">
    <property type="entry name" value="Alkaline Phosphatase, subunit A"/>
    <property type="match status" value="1"/>
</dbReference>
<keyword evidence="8" id="KW-1185">Reference proteome</keyword>
<dbReference type="PANTHER" id="PTHR42693">
    <property type="entry name" value="ARYLSULFATASE FAMILY MEMBER"/>
    <property type="match status" value="1"/>
</dbReference>
<evidence type="ECO:0000259" key="6">
    <source>
        <dbReference type="Pfam" id="PF00884"/>
    </source>
</evidence>
<keyword evidence="3 7" id="KW-0378">Hydrolase</keyword>
<dbReference type="SUPFAM" id="SSF53649">
    <property type="entry name" value="Alkaline phosphatase-like"/>
    <property type="match status" value="1"/>
</dbReference>
<dbReference type="RefSeq" id="WP_200359504.1">
    <property type="nucleotide sequence ID" value="NZ_JAENIL010000092.1"/>
</dbReference>
<dbReference type="Proteomes" id="UP000617628">
    <property type="component" value="Unassembled WGS sequence"/>
</dbReference>
<dbReference type="Pfam" id="PF00884">
    <property type="entry name" value="Sulfatase"/>
    <property type="match status" value="1"/>
</dbReference>
<evidence type="ECO:0000256" key="1">
    <source>
        <dbReference type="ARBA" id="ARBA00008779"/>
    </source>
</evidence>
<gene>
    <name evidence="7" type="ORF">JIN87_26600</name>
</gene>
<evidence type="ECO:0000313" key="7">
    <source>
        <dbReference type="EMBL" id="MBK1880485.1"/>
    </source>
</evidence>
<dbReference type="PANTHER" id="PTHR42693:SF53">
    <property type="entry name" value="ENDO-4-O-SULFATASE"/>
    <property type="match status" value="1"/>
</dbReference>
<dbReference type="GO" id="GO:0046872">
    <property type="term" value="F:metal ion binding"/>
    <property type="evidence" value="ECO:0007669"/>
    <property type="project" value="UniProtKB-KW"/>
</dbReference>